<proteinExistence type="inferred from homology"/>
<gene>
    <name evidence="8" type="ORF">OAory_01046790</name>
</gene>
<dbReference type="CDD" id="cd07216">
    <property type="entry name" value="Pat17_PNPLA8_PNPLA9_like3"/>
    <property type="match status" value="1"/>
</dbReference>
<dbReference type="Pfam" id="PF01734">
    <property type="entry name" value="Patatin"/>
    <property type="match status" value="1"/>
</dbReference>
<dbReference type="eggNOG" id="KOG4231">
    <property type="taxonomic scope" value="Eukaryota"/>
</dbReference>
<dbReference type="InterPro" id="IPR036291">
    <property type="entry name" value="NAD(P)-bd_dom_sf"/>
</dbReference>
<dbReference type="CDD" id="cd05352">
    <property type="entry name" value="MDH-like_SDR_c"/>
    <property type="match status" value="1"/>
</dbReference>
<evidence type="ECO:0000313" key="9">
    <source>
        <dbReference type="Proteomes" id="UP000190312"/>
    </source>
</evidence>
<comment type="similarity">
    <text evidence="1">Belongs to the short-chain dehydrogenases/reductases (SDR) family.</text>
</comment>
<feature type="domain" description="PNPLA" evidence="7">
    <location>
        <begin position="405"/>
        <end position="602"/>
    </location>
</feature>
<reference evidence="8 9" key="1">
    <citation type="submission" date="2016-10" db="EMBL/GenBank/DDBJ databases">
        <title>Genome sequencing of Aspergillus oryzae BCC7051.</title>
        <authorList>
            <person name="Thammarongtham C."/>
            <person name="Vorapreeda T."/>
            <person name="Nookaew I."/>
            <person name="Srisuk T."/>
            <person name="Land M."/>
            <person name="Jeennor S."/>
            <person name="Laoteng K."/>
        </authorList>
    </citation>
    <scope>NUCLEOTIDE SEQUENCE [LARGE SCALE GENOMIC DNA]</scope>
    <source>
        <strain evidence="8 9">BCC7051</strain>
    </source>
</reference>
<evidence type="ECO:0000259" key="7">
    <source>
        <dbReference type="PROSITE" id="PS51635"/>
    </source>
</evidence>
<dbReference type="SUPFAM" id="SSF51735">
    <property type="entry name" value="NAD(P)-binding Rossmann-fold domains"/>
    <property type="match status" value="1"/>
</dbReference>
<dbReference type="PROSITE" id="PS00061">
    <property type="entry name" value="ADH_SHORT"/>
    <property type="match status" value="1"/>
</dbReference>
<sequence length="720" mass="79193">MVLAQPENKHVLKAFDLSGKVAAVTGGARGIGLEVSIALAEAGADVALIYNSSKTAETLATEVATKHNVKAAAYQADVANQEDIEKAIKQIAADFGKLDIIVANSGICSNVPAEDYTTEQWHNITKVNLDGAFYTAQAAARIFKEQGHGNVIFTASVSATLVNVPQKQAAYNASKAAVVQMAKCLSVEWVDFCRVNCISPGFIATDILDIHPKEWREKWFDMIPAKRMAEAYELKGAYVFCASDASSYMTGSSTSGEIPICKPDTHKDIHRPQSSPEQNITLKKSVMRHPTDDVAMLRPLQTRLQHCANEVGQFHPISRVSADYVAAMRSTQHQSLETFSDVSPSKPEEFTRLSEERSETGTPESSNLICPKCGAIFSADNAAPTFSLLAVNALVSSTRRNINLLSLDGGGVRGLSSLIVLKEIMESIDRENPPKPCDYFDLIGGSGSGGLIAIMLGRLEMDIDQCIHAYKLLSKNVFSQKRLLPIGSNLRSRAKYDIKKVELALRKILRELSYEKDTLLREEAGCKVFVCATDDTNRRLVHLTSYPSKYCSNELFKSAKVYEAGAASFAHAPLFDSVKIGPSGRRFHDSSLEANNPMREVWIEARGVWPAGALENQLKCMVSIGTGEPSIKRSRRRLFGLVKGADVDAVDPEIDTNRFIQEHTELDDENRLFRFDVPNGLGEIDLDSIEEMETIVDATQDYLEKELVYKQIRRCGRALA</sequence>
<keyword evidence="2" id="KW-0521">NADP</keyword>
<dbReference type="OrthoDB" id="1658288at2759"/>
<dbReference type="GO" id="GO:0050664">
    <property type="term" value="F:oxidoreductase activity, acting on NAD(P)H, oxygen as acceptor"/>
    <property type="evidence" value="ECO:0007669"/>
    <property type="project" value="TreeGrafter"/>
</dbReference>
<dbReference type="PRINTS" id="PR00080">
    <property type="entry name" value="SDRFAMILY"/>
</dbReference>
<evidence type="ECO:0000313" key="8">
    <source>
        <dbReference type="EMBL" id="OOO08179.1"/>
    </source>
</evidence>
<evidence type="ECO:0000256" key="6">
    <source>
        <dbReference type="SAM" id="MobiDB-lite"/>
    </source>
</evidence>
<dbReference type="InterPro" id="IPR002347">
    <property type="entry name" value="SDR_fam"/>
</dbReference>
<dbReference type="PANTHER" id="PTHR43008">
    <property type="entry name" value="BENZIL REDUCTASE"/>
    <property type="match status" value="1"/>
</dbReference>
<dbReference type="Gene3D" id="3.40.50.720">
    <property type="entry name" value="NAD(P)-binding Rossmann-like Domain"/>
    <property type="match status" value="1"/>
</dbReference>
<dbReference type="InterPro" id="IPR020904">
    <property type="entry name" value="Sc_DH/Rdtase_CS"/>
</dbReference>
<dbReference type="AlphaFoldDB" id="A0A1S9DGJ2"/>
<evidence type="ECO:0000256" key="1">
    <source>
        <dbReference type="ARBA" id="ARBA00006484"/>
    </source>
</evidence>
<dbReference type="VEuPathDB" id="FungiDB:AO090103000360"/>
<dbReference type="PROSITE" id="PS51635">
    <property type="entry name" value="PNPLA"/>
    <property type="match status" value="1"/>
</dbReference>
<evidence type="ECO:0000256" key="4">
    <source>
        <dbReference type="ARBA" id="ARBA00023098"/>
    </source>
</evidence>
<dbReference type="Pfam" id="PF13561">
    <property type="entry name" value="adh_short_C2"/>
    <property type="match status" value="1"/>
</dbReference>
<dbReference type="InterPro" id="IPR016035">
    <property type="entry name" value="Acyl_Trfase/lysoPLipase"/>
</dbReference>
<dbReference type="SUPFAM" id="SSF52151">
    <property type="entry name" value="FabD/lysophospholipase-like"/>
    <property type="match status" value="1"/>
</dbReference>
<keyword evidence="4" id="KW-0443">Lipid metabolism</keyword>
<dbReference type="VEuPathDB" id="FungiDB:AO090103000359"/>
<comment type="caution">
    <text evidence="8">The sequence shown here is derived from an EMBL/GenBank/DDBJ whole genome shotgun (WGS) entry which is preliminary data.</text>
</comment>
<dbReference type="GO" id="GO:0046486">
    <property type="term" value="P:glycerolipid metabolic process"/>
    <property type="evidence" value="ECO:0007669"/>
    <property type="project" value="UniProtKB-ARBA"/>
</dbReference>
<keyword evidence="3" id="KW-0560">Oxidoreductase</keyword>
<dbReference type="PANTHER" id="PTHR43008:SF12">
    <property type="entry name" value="OXIDOREDUCTASE, SHORT CHAIN DEHYDROGENASE_REDUCTASE FAMILY (AFU_ORTHOLOGUE AFUA_6G13830)"/>
    <property type="match status" value="1"/>
</dbReference>
<evidence type="ECO:0000256" key="5">
    <source>
        <dbReference type="PROSITE-ProRule" id="PRU01161"/>
    </source>
</evidence>
<dbReference type="InterPro" id="IPR002641">
    <property type="entry name" value="PNPLA_dom"/>
</dbReference>
<dbReference type="EMBL" id="MKZY01000006">
    <property type="protein sequence ID" value="OOO08179.1"/>
    <property type="molecule type" value="Genomic_DNA"/>
</dbReference>
<dbReference type="Proteomes" id="UP000190312">
    <property type="component" value="Unassembled WGS sequence"/>
</dbReference>
<feature type="compositionally biased region" description="Basic and acidic residues" evidence="6">
    <location>
        <begin position="346"/>
        <end position="359"/>
    </location>
</feature>
<dbReference type="GO" id="GO:0016616">
    <property type="term" value="F:oxidoreductase activity, acting on the CH-OH group of donors, NAD or NADP as acceptor"/>
    <property type="evidence" value="ECO:0007669"/>
    <property type="project" value="UniProtKB-ARBA"/>
</dbReference>
<name>A0A1S9DGJ2_ASPOZ</name>
<organism evidence="8 9">
    <name type="scientific">Aspergillus oryzae</name>
    <name type="common">Yellow koji mold</name>
    <dbReference type="NCBI Taxonomy" id="5062"/>
    <lineage>
        <taxon>Eukaryota</taxon>
        <taxon>Fungi</taxon>
        <taxon>Dikarya</taxon>
        <taxon>Ascomycota</taxon>
        <taxon>Pezizomycotina</taxon>
        <taxon>Eurotiomycetes</taxon>
        <taxon>Eurotiomycetidae</taxon>
        <taxon>Eurotiales</taxon>
        <taxon>Aspergillaceae</taxon>
        <taxon>Aspergillus</taxon>
        <taxon>Aspergillus subgen. Circumdati</taxon>
    </lineage>
</organism>
<dbReference type="PRINTS" id="PR00081">
    <property type="entry name" value="GDHRDH"/>
</dbReference>
<protein>
    <submittedName>
        <fullName evidence="8">Short-chain dehydrogenase/reductase SDR</fullName>
    </submittedName>
</protein>
<feature type="short sequence motif" description="GXGXXG" evidence="5">
    <location>
        <begin position="409"/>
        <end position="414"/>
    </location>
</feature>
<feature type="region of interest" description="Disordered" evidence="6">
    <location>
        <begin position="335"/>
        <end position="365"/>
    </location>
</feature>
<evidence type="ECO:0000256" key="3">
    <source>
        <dbReference type="ARBA" id="ARBA00023002"/>
    </source>
</evidence>
<dbReference type="GO" id="GO:0044550">
    <property type="term" value="P:secondary metabolite biosynthetic process"/>
    <property type="evidence" value="ECO:0007669"/>
    <property type="project" value="UniProtKB-ARBA"/>
</dbReference>
<dbReference type="FunFam" id="3.40.50.720:FF:000619">
    <property type="entry name" value="Oxidoreductase, short chain dehydrogenase/reductase family"/>
    <property type="match status" value="1"/>
</dbReference>
<accession>A0A1S9DGJ2</accession>
<comment type="caution">
    <text evidence="5">Lacks conserved residue(s) required for the propagation of feature annotation.</text>
</comment>
<dbReference type="Gene3D" id="3.40.1090.10">
    <property type="entry name" value="Cytosolic phospholipase A2 catalytic domain"/>
    <property type="match status" value="1"/>
</dbReference>
<evidence type="ECO:0000256" key="2">
    <source>
        <dbReference type="ARBA" id="ARBA00022857"/>
    </source>
</evidence>